<evidence type="ECO:0000256" key="1">
    <source>
        <dbReference type="ARBA" id="ARBA00022729"/>
    </source>
</evidence>
<dbReference type="InterPro" id="IPR016047">
    <property type="entry name" value="M23ase_b-sheet_dom"/>
</dbReference>
<evidence type="ECO:0000259" key="4">
    <source>
        <dbReference type="Pfam" id="PF01551"/>
    </source>
</evidence>
<keyword evidence="3" id="KW-0472">Membrane</keyword>
<name>A0A6P2CI02_9NOCA</name>
<dbReference type="PANTHER" id="PTHR21666">
    <property type="entry name" value="PEPTIDASE-RELATED"/>
    <property type="match status" value="1"/>
</dbReference>
<accession>A0A6P2CI02</accession>
<evidence type="ECO:0000313" key="5">
    <source>
        <dbReference type="EMBL" id="TXG90836.1"/>
    </source>
</evidence>
<feature type="transmembrane region" description="Helical" evidence="3">
    <location>
        <begin position="142"/>
        <end position="163"/>
    </location>
</feature>
<keyword evidence="3" id="KW-1133">Transmembrane helix</keyword>
<keyword evidence="1" id="KW-0732">Signal</keyword>
<feature type="region of interest" description="Disordered" evidence="2">
    <location>
        <begin position="1"/>
        <end position="139"/>
    </location>
</feature>
<dbReference type="Pfam" id="PF01551">
    <property type="entry name" value="Peptidase_M23"/>
    <property type="match status" value="1"/>
</dbReference>
<gene>
    <name evidence="5" type="ORF">DW322_12135</name>
</gene>
<dbReference type="CDD" id="cd12797">
    <property type="entry name" value="M23_peptidase"/>
    <property type="match status" value="1"/>
</dbReference>
<dbReference type="SUPFAM" id="SSF51261">
    <property type="entry name" value="Duplicated hybrid motif"/>
    <property type="match status" value="1"/>
</dbReference>
<dbReference type="Gene3D" id="2.70.70.10">
    <property type="entry name" value="Glucose Permease (Domain IIA)"/>
    <property type="match status" value="1"/>
</dbReference>
<evidence type="ECO:0000256" key="3">
    <source>
        <dbReference type="SAM" id="Phobius"/>
    </source>
</evidence>
<evidence type="ECO:0000256" key="2">
    <source>
        <dbReference type="SAM" id="MobiDB-lite"/>
    </source>
</evidence>
<proteinExistence type="predicted"/>
<comment type="caution">
    <text evidence="5">The sequence shown here is derived from an EMBL/GenBank/DDBJ whole genome shotgun (WGS) entry which is preliminary data.</text>
</comment>
<evidence type="ECO:0000313" key="6">
    <source>
        <dbReference type="Proteomes" id="UP000471120"/>
    </source>
</evidence>
<reference evidence="5 6" key="1">
    <citation type="submission" date="2018-07" db="EMBL/GenBank/DDBJ databases">
        <title>Genome sequence of Rhodococcus rhodnii ATCC 35071 from Rhodnius prolixus.</title>
        <authorList>
            <person name="Patel V."/>
            <person name="Vogel K.J."/>
        </authorList>
    </citation>
    <scope>NUCLEOTIDE SEQUENCE [LARGE SCALE GENOMIC DNA]</scope>
    <source>
        <strain evidence="5 6">ATCC 35071</strain>
    </source>
</reference>
<sequence>MHVVGDDVPWRPQAAGQLGGIHREDQPTAGCARTREVGPLAPLSAVSGGPGAGRAAGADAWCPSGASRTADTIRSPSVRRRSPDPQSPLHIAATPATAAGPVVDGDRALPSPGRAPAAAAPVADSGDVPTDPRPRIRRRRPFVRAAAAVLGAAALLVTVPSGAPPARAAPDRPFDWPLAPRPTIAREFDRPEQNWLPGHRGVDLAGAPERAVLAAGVGIVAFAGDVAGRPVVSVDHPGGLRTTYEPVTARVTVGTRVGKGTVLGYLEAGHTGCGHAACLHWGVRRGREYLDPTRLVWVSPIRLLPVGTGGGRARP</sequence>
<organism evidence="5 6">
    <name type="scientific">Rhodococcus rhodnii</name>
    <dbReference type="NCBI Taxonomy" id="38312"/>
    <lineage>
        <taxon>Bacteria</taxon>
        <taxon>Bacillati</taxon>
        <taxon>Actinomycetota</taxon>
        <taxon>Actinomycetes</taxon>
        <taxon>Mycobacteriales</taxon>
        <taxon>Nocardiaceae</taxon>
        <taxon>Rhodococcus</taxon>
    </lineage>
</organism>
<dbReference type="AlphaFoldDB" id="A0A6P2CI02"/>
<dbReference type="PANTHER" id="PTHR21666:SF289">
    <property type="entry name" value="L-ALA--D-GLU ENDOPEPTIDASE"/>
    <property type="match status" value="1"/>
</dbReference>
<feature type="compositionally biased region" description="Low complexity" evidence="2">
    <location>
        <begin position="92"/>
        <end position="129"/>
    </location>
</feature>
<dbReference type="GO" id="GO:0004222">
    <property type="term" value="F:metalloendopeptidase activity"/>
    <property type="evidence" value="ECO:0007669"/>
    <property type="project" value="TreeGrafter"/>
</dbReference>
<dbReference type="InterPro" id="IPR050570">
    <property type="entry name" value="Cell_wall_metabolism_enzyme"/>
</dbReference>
<feature type="domain" description="M23ase beta-sheet core" evidence="4">
    <location>
        <begin position="198"/>
        <end position="292"/>
    </location>
</feature>
<protein>
    <submittedName>
        <fullName evidence="5">M23 family peptidase</fullName>
    </submittedName>
</protein>
<keyword evidence="3" id="KW-0812">Transmembrane</keyword>
<dbReference type="InterPro" id="IPR011055">
    <property type="entry name" value="Dup_hybrid_motif"/>
</dbReference>
<dbReference type="Proteomes" id="UP000471120">
    <property type="component" value="Unassembled WGS sequence"/>
</dbReference>
<dbReference type="EMBL" id="QRCM01000001">
    <property type="protein sequence ID" value="TXG90836.1"/>
    <property type="molecule type" value="Genomic_DNA"/>
</dbReference>